<name>A0AAX2ZFI7_9FIRM</name>
<evidence type="ECO:0000256" key="5">
    <source>
        <dbReference type="RuleBase" id="RU363041"/>
    </source>
</evidence>
<dbReference type="AlphaFoldDB" id="A0AAX2ZFI7"/>
<evidence type="ECO:0000256" key="2">
    <source>
        <dbReference type="ARBA" id="ARBA00022692"/>
    </source>
</evidence>
<feature type="transmembrane region" description="Helical" evidence="5">
    <location>
        <begin position="175"/>
        <end position="200"/>
    </location>
</feature>
<keyword evidence="4 5" id="KW-0472">Membrane</keyword>
<dbReference type="InterPro" id="IPR002781">
    <property type="entry name" value="TM_pro_TauE-like"/>
</dbReference>
<protein>
    <recommendedName>
        <fullName evidence="5">Probable membrane transporter protein</fullName>
    </recommendedName>
</protein>
<dbReference type="PANTHER" id="PTHR43483:SF3">
    <property type="entry name" value="MEMBRANE TRANSPORTER PROTEIN HI_0806-RELATED"/>
    <property type="match status" value="1"/>
</dbReference>
<dbReference type="Pfam" id="PF01925">
    <property type="entry name" value="TauE"/>
    <property type="match status" value="2"/>
</dbReference>
<dbReference type="GO" id="GO:0005886">
    <property type="term" value="C:plasma membrane"/>
    <property type="evidence" value="ECO:0007669"/>
    <property type="project" value="UniProtKB-SubCell"/>
</dbReference>
<dbReference type="RefSeq" id="WP_074915941.1">
    <property type="nucleotide sequence ID" value="NZ_CP081135.1"/>
</dbReference>
<accession>A0AAX2ZFI7</accession>
<gene>
    <name evidence="6" type="ORF">JW646_16165</name>
</gene>
<evidence type="ECO:0000256" key="3">
    <source>
        <dbReference type="ARBA" id="ARBA00022989"/>
    </source>
</evidence>
<evidence type="ECO:0000256" key="4">
    <source>
        <dbReference type="ARBA" id="ARBA00023136"/>
    </source>
</evidence>
<organism evidence="6 7">
    <name type="scientific">Terrisporobacter hibernicus</name>
    <dbReference type="NCBI Taxonomy" id="2813371"/>
    <lineage>
        <taxon>Bacteria</taxon>
        <taxon>Bacillati</taxon>
        <taxon>Bacillota</taxon>
        <taxon>Clostridia</taxon>
        <taxon>Peptostreptococcales</taxon>
        <taxon>Peptostreptococcaceae</taxon>
        <taxon>Terrisporobacter</taxon>
    </lineage>
</organism>
<comment type="similarity">
    <text evidence="5">Belongs to the 4-toluene sulfonate uptake permease (TSUP) (TC 2.A.102) family.</text>
</comment>
<feature type="transmembrane region" description="Helical" evidence="5">
    <location>
        <begin position="237"/>
        <end position="256"/>
    </location>
</feature>
<dbReference type="PANTHER" id="PTHR43483">
    <property type="entry name" value="MEMBRANE TRANSPORTER PROTEIN HI_0806-RELATED"/>
    <property type="match status" value="1"/>
</dbReference>
<keyword evidence="2 5" id="KW-0812">Transmembrane</keyword>
<proteinExistence type="inferred from homology"/>
<reference evidence="6 7" key="1">
    <citation type="journal article" date="2023" name="Int. J. Syst. Evol. Microbiol.">
        <title>Terrisporobacter hibernicus sp. nov., isolated from bovine faeces in Northern Ireland.</title>
        <authorList>
            <person name="Mitchell M."/>
            <person name="Nguyen S.V."/>
            <person name="Connor M."/>
            <person name="Fairley D.J."/>
            <person name="Donoghue O."/>
            <person name="Marshall H."/>
            <person name="Koolman L."/>
            <person name="McMullan G."/>
            <person name="Schaffer K.E."/>
            <person name="McGrath J.W."/>
            <person name="Fanning S."/>
        </authorList>
    </citation>
    <scope>NUCLEOTIDE SEQUENCE [LARGE SCALE GENOMIC DNA]</scope>
    <source>
        <strain evidence="6 7">MCA3</strain>
    </source>
</reference>
<keyword evidence="5" id="KW-1003">Cell membrane</keyword>
<evidence type="ECO:0000313" key="7">
    <source>
        <dbReference type="Proteomes" id="UP001198983"/>
    </source>
</evidence>
<feature type="transmembrane region" description="Helical" evidence="5">
    <location>
        <begin position="38"/>
        <end position="64"/>
    </location>
</feature>
<evidence type="ECO:0000313" key="6">
    <source>
        <dbReference type="EMBL" id="UEL47150.1"/>
    </source>
</evidence>
<feature type="transmembrane region" description="Helical" evidence="5">
    <location>
        <begin position="207"/>
        <end position="225"/>
    </location>
</feature>
<feature type="transmembrane region" description="Helical" evidence="5">
    <location>
        <begin position="137"/>
        <end position="155"/>
    </location>
</feature>
<feature type="transmembrane region" description="Helical" evidence="5">
    <location>
        <begin position="263"/>
        <end position="284"/>
    </location>
</feature>
<dbReference type="Proteomes" id="UP001198983">
    <property type="component" value="Chromosome"/>
</dbReference>
<dbReference type="KEGG" id="tem:JW646_16165"/>
<dbReference type="EMBL" id="CP081135">
    <property type="protein sequence ID" value="UEL47150.1"/>
    <property type="molecule type" value="Genomic_DNA"/>
</dbReference>
<keyword evidence="3 5" id="KW-1133">Transmembrane helix</keyword>
<comment type="subcellular location">
    <subcellularLocation>
        <location evidence="5">Cell membrane</location>
        <topology evidence="5">Multi-pass membrane protein</topology>
    </subcellularLocation>
    <subcellularLocation>
        <location evidence="1">Membrane</location>
        <topology evidence="1">Multi-pass membrane protein</topology>
    </subcellularLocation>
</comment>
<feature type="transmembrane region" description="Helical" evidence="5">
    <location>
        <begin position="107"/>
        <end position="125"/>
    </location>
</feature>
<sequence>MLTAILGALGVITAGYTTVYVNDFRKHRDASKANVFRAGLFIGFITDFLDAIGVGSFATTTAILKFSKKVNVPDKLLPGTLNVAHALPMITQAFLSLNAISVDMTTLLSMIISAVVGSWIGAGIISKLPEKKVQLTMGVALAGTAVLLVLGQLGLMPSGGEAMGLAGGKLIVGIVGNFILGALMTAGIGLYAPCMAMIALLGMNPKAAFPIMMGACAFVGPIASTKFVKEGAYERQVSMGITIGGVIGSILALLFVTNMPVYWLKWLVVLVVVYTSATMFKAAMTKNVETEKEEKVS</sequence>
<evidence type="ECO:0000256" key="1">
    <source>
        <dbReference type="ARBA" id="ARBA00004141"/>
    </source>
</evidence>
<keyword evidence="7" id="KW-1185">Reference proteome</keyword>